<dbReference type="PANTHER" id="PTHR43133">
    <property type="entry name" value="RNA POLYMERASE ECF-TYPE SIGMA FACTO"/>
    <property type="match status" value="1"/>
</dbReference>
<dbReference type="InterPro" id="IPR013325">
    <property type="entry name" value="RNA_pol_sigma_r2"/>
</dbReference>
<evidence type="ECO:0000313" key="7">
    <source>
        <dbReference type="EMBL" id="MFD3002386.1"/>
    </source>
</evidence>
<sequence>MNKLTLERHNGEINKANRPYIQGDQQLWDDFRNGCEVSYALIYQSYFYSLYSYGSKICSEREVVKDCIQDLFIYIWKNREKLTTTTSIKYYLYKSLKRRLINSFRFHQKHLGLNEFEVRLETVCSEENNIIVMQTSESQKKRVLLALEKLTVRQKESLVLKFYENLPSEEIGRRMSISVEGVYNLVSKSLSNFSKNMSKM</sequence>
<evidence type="ECO:0000256" key="3">
    <source>
        <dbReference type="ARBA" id="ARBA00023082"/>
    </source>
</evidence>
<dbReference type="InterPro" id="IPR014284">
    <property type="entry name" value="RNA_pol_sigma-70_dom"/>
</dbReference>
<name>A0ABW6BXS7_9BACT</name>
<dbReference type="NCBIfam" id="TIGR02937">
    <property type="entry name" value="sigma70-ECF"/>
    <property type="match status" value="1"/>
</dbReference>
<organism evidence="7 8">
    <name type="scientific">Pontibacter toksunensis</name>
    <dbReference type="NCBI Taxonomy" id="1332631"/>
    <lineage>
        <taxon>Bacteria</taxon>
        <taxon>Pseudomonadati</taxon>
        <taxon>Bacteroidota</taxon>
        <taxon>Cytophagia</taxon>
        <taxon>Cytophagales</taxon>
        <taxon>Hymenobacteraceae</taxon>
        <taxon>Pontibacter</taxon>
    </lineage>
</organism>
<protein>
    <submittedName>
        <fullName evidence="7">RNA polymerase sigma factor</fullName>
    </submittedName>
</protein>
<dbReference type="InterPro" id="IPR036388">
    <property type="entry name" value="WH-like_DNA-bd_sf"/>
</dbReference>
<feature type="domain" description="RNA polymerase sigma factor 70 region 4 type 2" evidence="6">
    <location>
        <begin position="142"/>
        <end position="190"/>
    </location>
</feature>
<proteinExistence type="inferred from homology"/>
<keyword evidence="8" id="KW-1185">Reference proteome</keyword>
<reference evidence="8" key="1">
    <citation type="journal article" date="2019" name="Int. J. Syst. Evol. Microbiol.">
        <title>The Global Catalogue of Microorganisms (GCM) 10K type strain sequencing project: providing services to taxonomists for standard genome sequencing and annotation.</title>
        <authorList>
            <consortium name="The Broad Institute Genomics Platform"/>
            <consortium name="The Broad Institute Genome Sequencing Center for Infectious Disease"/>
            <person name="Wu L."/>
            <person name="Ma J."/>
        </authorList>
    </citation>
    <scope>NUCLEOTIDE SEQUENCE [LARGE SCALE GENOMIC DNA]</scope>
    <source>
        <strain evidence="8">KCTC 23984</strain>
    </source>
</reference>
<keyword evidence="4" id="KW-0804">Transcription</keyword>
<evidence type="ECO:0000259" key="6">
    <source>
        <dbReference type="Pfam" id="PF08281"/>
    </source>
</evidence>
<evidence type="ECO:0000313" key="8">
    <source>
        <dbReference type="Proteomes" id="UP001597641"/>
    </source>
</evidence>
<evidence type="ECO:0000256" key="1">
    <source>
        <dbReference type="ARBA" id="ARBA00010641"/>
    </source>
</evidence>
<keyword evidence="2" id="KW-0805">Transcription regulation</keyword>
<keyword evidence="3" id="KW-0731">Sigma factor</keyword>
<comment type="caution">
    <text evidence="7">The sequence shown here is derived from an EMBL/GenBank/DDBJ whole genome shotgun (WGS) entry which is preliminary data.</text>
</comment>
<dbReference type="PANTHER" id="PTHR43133:SF46">
    <property type="entry name" value="RNA POLYMERASE SIGMA-70 FACTOR ECF SUBFAMILY"/>
    <property type="match status" value="1"/>
</dbReference>
<dbReference type="Pfam" id="PF08281">
    <property type="entry name" value="Sigma70_r4_2"/>
    <property type="match status" value="1"/>
</dbReference>
<dbReference type="InterPro" id="IPR013249">
    <property type="entry name" value="RNA_pol_sigma70_r4_t2"/>
</dbReference>
<gene>
    <name evidence="7" type="ORF">ACFS7Z_18590</name>
</gene>
<evidence type="ECO:0000256" key="2">
    <source>
        <dbReference type="ARBA" id="ARBA00023015"/>
    </source>
</evidence>
<dbReference type="EMBL" id="JBHUOX010000016">
    <property type="protein sequence ID" value="MFD3002386.1"/>
    <property type="molecule type" value="Genomic_DNA"/>
</dbReference>
<dbReference type="InterPro" id="IPR007627">
    <property type="entry name" value="RNA_pol_sigma70_r2"/>
</dbReference>
<dbReference type="SUPFAM" id="SSF88659">
    <property type="entry name" value="Sigma3 and sigma4 domains of RNA polymerase sigma factors"/>
    <property type="match status" value="1"/>
</dbReference>
<accession>A0ABW6BXS7</accession>
<dbReference type="Gene3D" id="1.10.10.10">
    <property type="entry name" value="Winged helix-like DNA-binding domain superfamily/Winged helix DNA-binding domain"/>
    <property type="match status" value="1"/>
</dbReference>
<dbReference type="RefSeq" id="WP_377487773.1">
    <property type="nucleotide sequence ID" value="NZ_JBHUOX010000016.1"/>
</dbReference>
<feature type="domain" description="RNA polymerase sigma-70 region 2" evidence="5">
    <location>
        <begin position="43"/>
        <end position="108"/>
    </location>
</feature>
<comment type="similarity">
    <text evidence="1">Belongs to the sigma-70 factor family. ECF subfamily.</text>
</comment>
<dbReference type="SUPFAM" id="SSF88946">
    <property type="entry name" value="Sigma2 domain of RNA polymerase sigma factors"/>
    <property type="match status" value="1"/>
</dbReference>
<evidence type="ECO:0000256" key="4">
    <source>
        <dbReference type="ARBA" id="ARBA00023163"/>
    </source>
</evidence>
<dbReference type="Pfam" id="PF04542">
    <property type="entry name" value="Sigma70_r2"/>
    <property type="match status" value="1"/>
</dbReference>
<dbReference type="Proteomes" id="UP001597641">
    <property type="component" value="Unassembled WGS sequence"/>
</dbReference>
<dbReference type="Gene3D" id="1.10.1740.10">
    <property type="match status" value="1"/>
</dbReference>
<dbReference type="InterPro" id="IPR039425">
    <property type="entry name" value="RNA_pol_sigma-70-like"/>
</dbReference>
<dbReference type="InterPro" id="IPR013324">
    <property type="entry name" value="RNA_pol_sigma_r3/r4-like"/>
</dbReference>
<evidence type="ECO:0000259" key="5">
    <source>
        <dbReference type="Pfam" id="PF04542"/>
    </source>
</evidence>